<organism evidence="2 3">
    <name type="scientific">Halanaerobium saccharolyticum</name>
    <dbReference type="NCBI Taxonomy" id="43595"/>
    <lineage>
        <taxon>Bacteria</taxon>
        <taxon>Bacillati</taxon>
        <taxon>Bacillota</taxon>
        <taxon>Clostridia</taxon>
        <taxon>Halanaerobiales</taxon>
        <taxon>Halanaerobiaceae</taxon>
        <taxon>Halanaerobium</taxon>
    </lineage>
</organism>
<keyword evidence="1" id="KW-0812">Transmembrane</keyword>
<gene>
    <name evidence="2" type="ORF">DFR79_1323</name>
</gene>
<reference evidence="2 3" key="1">
    <citation type="submission" date="2019-03" db="EMBL/GenBank/DDBJ databases">
        <title>Subsurface microbial communities from deep shales in Ohio and West Virginia, USA.</title>
        <authorList>
            <person name="Wrighton K."/>
        </authorList>
    </citation>
    <scope>NUCLEOTIDE SEQUENCE [LARGE SCALE GENOMIC DNA]</scope>
    <source>
        <strain evidence="2 3">MA284_T2</strain>
    </source>
</reference>
<evidence type="ECO:0000313" key="2">
    <source>
        <dbReference type="EMBL" id="TDO77671.1"/>
    </source>
</evidence>
<name>A0A4R6LE24_9FIRM</name>
<dbReference type="Proteomes" id="UP000295064">
    <property type="component" value="Unassembled WGS sequence"/>
</dbReference>
<evidence type="ECO:0000313" key="3">
    <source>
        <dbReference type="Proteomes" id="UP000295064"/>
    </source>
</evidence>
<dbReference type="AlphaFoldDB" id="A0A4R6LE24"/>
<dbReference type="RefSeq" id="WP_133516056.1">
    <property type="nucleotide sequence ID" value="NZ_SNWX01000032.1"/>
</dbReference>
<evidence type="ECO:0000256" key="1">
    <source>
        <dbReference type="SAM" id="Phobius"/>
    </source>
</evidence>
<keyword evidence="1" id="KW-0472">Membrane</keyword>
<feature type="transmembrane region" description="Helical" evidence="1">
    <location>
        <begin position="56"/>
        <end position="77"/>
    </location>
</feature>
<dbReference type="EMBL" id="SNWX01000032">
    <property type="protein sequence ID" value="TDO77671.1"/>
    <property type="molecule type" value="Genomic_DNA"/>
</dbReference>
<protein>
    <submittedName>
        <fullName evidence="2">Uncharacterized protein</fullName>
    </submittedName>
</protein>
<keyword evidence="1" id="KW-1133">Transmembrane helix</keyword>
<accession>A0A4R6LE24</accession>
<comment type="caution">
    <text evidence="2">The sequence shown here is derived from an EMBL/GenBank/DDBJ whole genome shotgun (WGS) entry which is preliminary data.</text>
</comment>
<sequence>MANGHSEIDAEMLNEKGCEFGRSLKKDLKNTNEGDIENMKQDIAKIVENLQGRPTWAITVMITVMSSMIVGMAVTLLGG</sequence>
<proteinExistence type="predicted"/>